<dbReference type="EMBL" id="RWIU01000008">
    <property type="protein sequence ID" value="RSK40090.1"/>
    <property type="molecule type" value="Genomic_DNA"/>
</dbReference>
<dbReference type="OrthoDB" id="884071at2"/>
<accession>A0A428K0W5</accession>
<keyword evidence="3" id="KW-1185">Reference proteome</keyword>
<comment type="caution">
    <text evidence="2">The sequence shown here is derived from an EMBL/GenBank/DDBJ whole genome shotgun (WGS) entry which is preliminary data.</text>
</comment>
<dbReference type="AlphaFoldDB" id="A0A428K0W5"/>
<dbReference type="Proteomes" id="UP000270291">
    <property type="component" value="Unassembled WGS sequence"/>
</dbReference>
<evidence type="ECO:0008006" key="4">
    <source>
        <dbReference type="Google" id="ProtNLM"/>
    </source>
</evidence>
<keyword evidence="1" id="KW-1133">Transmembrane helix</keyword>
<evidence type="ECO:0000313" key="3">
    <source>
        <dbReference type="Proteomes" id="UP000270291"/>
    </source>
</evidence>
<evidence type="ECO:0000256" key="1">
    <source>
        <dbReference type="SAM" id="Phobius"/>
    </source>
</evidence>
<keyword evidence="1" id="KW-0812">Transmembrane</keyword>
<gene>
    <name evidence="2" type="ORF">EI293_19150</name>
</gene>
<protein>
    <recommendedName>
        <fullName evidence="4">PH domain-containing protein</fullName>
    </recommendedName>
</protein>
<keyword evidence="1" id="KW-0472">Membrane</keyword>
<evidence type="ECO:0000313" key="2">
    <source>
        <dbReference type="EMBL" id="RSK40090.1"/>
    </source>
</evidence>
<sequence>MSPKPRKGKVQVFEHEIYYSQSSIVADGFLTLLFLGIAIWIAVIGNYWAASFFSGLALFIAIRAVRRARVTGPALKFGRAGIWTDKLGFKTWRQVVAVMKVHMTFRGGTSLYLCILQRGSSSQLELHSIPANDLVVDAQTLQVWLKKYTAG</sequence>
<feature type="transmembrane region" description="Helical" evidence="1">
    <location>
        <begin position="47"/>
        <end position="65"/>
    </location>
</feature>
<proteinExistence type="predicted"/>
<organism evidence="2 3">
    <name type="scientific">Hymenobacter perfusus</name>
    <dbReference type="NCBI Taxonomy" id="1236770"/>
    <lineage>
        <taxon>Bacteria</taxon>
        <taxon>Pseudomonadati</taxon>
        <taxon>Bacteroidota</taxon>
        <taxon>Cytophagia</taxon>
        <taxon>Cytophagales</taxon>
        <taxon>Hymenobacteraceae</taxon>
        <taxon>Hymenobacter</taxon>
    </lineage>
</organism>
<name>A0A428K0W5_9BACT</name>
<reference evidence="2 3" key="1">
    <citation type="submission" date="2018-12" db="EMBL/GenBank/DDBJ databases">
        <authorList>
            <person name="Feng G."/>
            <person name="Zhu H."/>
        </authorList>
    </citation>
    <scope>NUCLEOTIDE SEQUENCE [LARGE SCALE GENOMIC DNA]</scope>
    <source>
        <strain evidence="2 3">LMG 26000</strain>
    </source>
</reference>